<sequence>MEDSYEQTAAALRLAEHQGCDSHVLKTLTILALIYVPASFAAMGYIETRTEDLALFAALALPLVSVTMSIYWYAQNTQNQTCRQQSDQSPAAQHP</sequence>
<dbReference type="GeneID" id="39608468"/>
<comment type="caution">
    <text evidence="2">The sequence shown here is derived from an EMBL/GenBank/DDBJ whole genome shotgun (WGS) entry which is preliminary data.</text>
</comment>
<gene>
    <name evidence="2" type="ORF">D7B24_004779</name>
</gene>
<evidence type="ECO:0000256" key="1">
    <source>
        <dbReference type="SAM" id="Phobius"/>
    </source>
</evidence>
<reference evidence="2 3" key="1">
    <citation type="submission" date="2018-10" db="EMBL/GenBank/DDBJ databases">
        <title>Genome sequence of Verticillium nonalfalfae VnAa140.</title>
        <authorList>
            <person name="Stajich J.E."/>
            <person name="Kasson M.T."/>
        </authorList>
    </citation>
    <scope>NUCLEOTIDE SEQUENCE [LARGE SCALE GENOMIC DNA]</scope>
    <source>
        <strain evidence="2 3">VnAa140</strain>
    </source>
</reference>
<dbReference type="Proteomes" id="UP000267145">
    <property type="component" value="Unassembled WGS sequence"/>
</dbReference>
<accession>A0A3M9YCR1</accession>
<evidence type="ECO:0000313" key="3">
    <source>
        <dbReference type="Proteomes" id="UP000267145"/>
    </source>
</evidence>
<keyword evidence="3" id="KW-1185">Reference proteome</keyword>
<protein>
    <submittedName>
        <fullName evidence="2">Uncharacterized protein</fullName>
    </submittedName>
</protein>
<name>A0A3M9YCR1_9PEZI</name>
<evidence type="ECO:0000313" key="2">
    <source>
        <dbReference type="EMBL" id="RNJ58327.1"/>
    </source>
</evidence>
<dbReference type="AlphaFoldDB" id="A0A3M9YCR1"/>
<dbReference type="EMBL" id="RBVV01000028">
    <property type="protein sequence ID" value="RNJ58327.1"/>
    <property type="molecule type" value="Genomic_DNA"/>
</dbReference>
<keyword evidence="1" id="KW-0472">Membrane</keyword>
<feature type="transmembrane region" description="Helical" evidence="1">
    <location>
        <begin position="28"/>
        <end position="46"/>
    </location>
</feature>
<organism evidence="2 3">
    <name type="scientific">Verticillium nonalfalfae</name>
    <dbReference type="NCBI Taxonomy" id="1051616"/>
    <lineage>
        <taxon>Eukaryota</taxon>
        <taxon>Fungi</taxon>
        <taxon>Dikarya</taxon>
        <taxon>Ascomycota</taxon>
        <taxon>Pezizomycotina</taxon>
        <taxon>Sordariomycetes</taxon>
        <taxon>Hypocreomycetidae</taxon>
        <taxon>Glomerellales</taxon>
        <taxon>Plectosphaerellaceae</taxon>
        <taxon>Verticillium</taxon>
    </lineage>
</organism>
<feature type="transmembrane region" description="Helical" evidence="1">
    <location>
        <begin position="53"/>
        <end position="74"/>
    </location>
</feature>
<dbReference type="RefSeq" id="XP_028496485.1">
    <property type="nucleotide sequence ID" value="XM_028638944.1"/>
</dbReference>
<keyword evidence="1" id="KW-0812">Transmembrane</keyword>
<keyword evidence="1" id="KW-1133">Transmembrane helix</keyword>
<proteinExistence type="predicted"/>